<sequence>MTHSKILLQSLILLFFCAMETNAQEVLTLESAVKIALENNYEIKIATNNLTIEKTNVAIGNAGMLPTVTANVIDNNSIQNSSQTRQDGTKNELDNAKNNNLTYGVGLDWTIFDGLRMFARLDQLKELQKLGEAQLKLTLITRISDVNAAYYDLVQQQQQLAALDTTIVISNQRLTLAQNRFTIGKASKLEVLNAQVDLNTDQVALLRQKELYANSKILLNQLMAREVTTNFKVIDVLEVDSLLLLPELKALAEKQNPQLEAQIITKRVAELELKQIKAARYPTLRVNTAYNFSESQSSLGFVVQSQSRGFNYGFSASLNLFDGFAQNRNEKIAKILIENSKLSIDQQNLALNSQLSTSYQTYLTNLELIVLEEKNESIAKQNLSITLDKFRIGTITTLEFRTAQLNYVNAKVRYSNAQFQGKLSEIALRELAGNLIF</sequence>
<evidence type="ECO:0000256" key="1">
    <source>
        <dbReference type="ARBA" id="ARBA00004442"/>
    </source>
</evidence>
<name>A0A167WW20_9FLAO</name>
<evidence type="ECO:0000256" key="7">
    <source>
        <dbReference type="ARBA" id="ARBA00023237"/>
    </source>
</evidence>
<protein>
    <submittedName>
        <fullName evidence="9">Transporter</fullName>
    </submittedName>
</protein>
<keyword evidence="8" id="KW-0732">Signal</keyword>
<evidence type="ECO:0000256" key="5">
    <source>
        <dbReference type="ARBA" id="ARBA00022692"/>
    </source>
</evidence>
<evidence type="ECO:0000256" key="4">
    <source>
        <dbReference type="ARBA" id="ARBA00022452"/>
    </source>
</evidence>
<gene>
    <name evidence="9" type="ORF">FBFR_10510</name>
</gene>
<dbReference type="InterPro" id="IPR003423">
    <property type="entry name" value="OMP_efflux"/>
</dbReference>
<keyword evidence="10" id="KW-1185">Reference proteome</keyword>
<dbReference type="GO" id="GO:1990281">
    <property type="term" value="C:efflux pump complex"/>
    <property type="evidence" value="ECO:0007669"/>
    <property type="project" value="TreeGrafter"/>
</dbReference>
<dbReference type="STRING" id="249352.SAMN05444395_11429"/>
<dbReference type="GO" id="GO:0015562">
    <property type="term" value="F:efflux transmembrane transporter activity"/>
    <property type="evidence" value="ECO:0007669"/>
    <property type="project" value="InterPro"/>
</dbReference>
<evidence type="ECO:0000256" key="2">
    <source>
        <dbReference type="ARBA" id="ARBA00007613"/>
    </source>
</evidence>
<comment type="subcellular location">
    <subcellularLocation>
        <location evidence="1">Cell outer membrane</location>
    </subcellularLocation>
</comment>
<dbReference type="PANTHER" id="PTHR30026">
    <property type="entry name" value="OUTER MEMBRANE PROTEIN TOLC"/>
    <property type="match status" value="1"/>
</dbReference>
<dbReference type="OrthoDB" id="9771205at2"/>
<feature type="chain" id="PRO_5007894186" evidence="8">
    <location>
        <begin position="24"/>
        <end position="437"/>
    </location>
</feature>
<keyword evidence="7" id="KW-0998">Cell outer membrane</keyword>
<dbReference type="GO" id="GO:0015288">
    <property type="term" value="F:porin activity"/>
    <property type="evidence" value="ECO:0007669"/>
    <property type="project" value="TreeGrafter"/>
</dbReference>
<comment type="caution">
    <text evidence="9">The sequence shown here is derived from an EMBL/GenBank/DDBJ whole genome shotgun (WGS) entry which is preliminary data.</text>
</comment>
<dbReference type="AlphaFoldDB" id="A0A167WW20"/>
<keyword evidence="4" id="KW-1134">Transmembrane beta strand</keyword>
<evidence type="ECO:0000256" key="3">
    <source>
        <dbReference type="ARBA" id="ARBA00022448"/>
    </source>
</evidence>
<proteinExistence type="inferred from homology"/>
<dbReference type="Pfam" id="PF02321">
    <property type="entry name" value="OEP"/>
    <property type="match status" value="2"/>
</dbReference>
<evidence type="ECO:0000313" key="10">
    <source>
        <dbReference type="Proteomes" id="UP000077164"/>
    </source>
</evidence>
<dbReference type="EMBL" id="LVJE01000014">
    <property type="protein sequence ID" value="OAB27791.1"/>
    <property type="molecule type" value="Genomic_DNA"/>
</dbReference>
<accession>A0A167WW20</accession>
<feature type="signal peptide" evidence="8">
    <location>
        <begin position="1"/>
        <end position="23"/>
    </location>
</feature>
<organism evidence="9 10">
    <name type="scientific">Flavobacterium fryxellicola</name>
    <dbReference type="NCBI Taxonomy" id="249352"/>
    <lineage>
        <taxon>Bacteria</taxon>
        <taxon>Pseudomonadati</taxon>
        <taxon>Bacteroidota</taxon>
        <taxon>Flavobacteriia</taxon>
        <taxon>Flavobacteriales</taxon>
        <taxon>Flavobacteriaceae</taxon>
        <taxon>Flavobacterium</taxon>
    </lineage>
</organism>
<dbReference type="InterPro" id="IPR051906">
    <property type="entry name" value="TolC-like"/>
</dbReference>
<keyword evidence="3" id="KW-0813">Transport</keyword>
<dbReference type="SUPFAM" id="SSF56954">
    <property type="entry name" value="Outer membrane efflux proteins (OEP)"/>
    <property type="match status" value="1"/>
</dbReference>
<keyword evidence="6" id="KW-0472">Membrane</keyword>
<dbReference type="GO" id="GO:0009279">
    <property type="term" value="C:cell outer membrane"/>
    <property type="evidence" value="ECO:0007669"/>
    <property type="project" value="UniProtKB-SubCell"/>
</dbReference>
<evidence type="ECO:0000313" key="9">
    <source>
        <dbReference type="EMBL" id="OAB27791.1"/>
    </source>
</evidence>
<comment type="similarity">
    <text evidence="2">Belongs to the outer membrane factor (OMF) (TC 1.B.17) family.</text>
</comment>
<dbReference type="Gene3D" id="1.20.1600.10">
    <property type="entry name" value="Outer membrane efflux proteins (OEP)"/>
    <property type="match status" value="1"/>
</dbReference>
<reference evidence="9 10" key="1">
    <citation type="submission" date="2016-03" db="EMBL/GenBank/DDBJ databases">
        <title>Draft genome sequence of Flavobacterium fryxellicola DSM 16209.</title>
        <authorList>
            <person name="Shin S.-K."/>
            <person name="Yi H."/>
        </authorList>
    </citation>
    <scope>NUCLEOTIDE SEQUENCE [LARGE SCALE GENOMIC DNA]</scope>
    <source>
        <strain evidence="9 10">DSM 16209</strain>
    </source>
</reference>
<evidence type="ECO:0000256" key="6">
    <source>
        <dbReference type="ARBA" id="ARBA00023136"/>
    </source>
</evidence>
<dbReference type="PANTHER" id="PTHR30026:SF20">
    <property type="entry name" value="OUTER MEMBRANE PROTEIN TOLC"/>
    <property type="match status" value="1"/>
</dbReference>
<dbReference type="RefSeq" id="WP_066080896.1">
    <property type="nucleotide sequence ID" value="NZ_FRDK01000014.1"/>
</dbReference>
<dbReference type="Proteomes" id="UP000077164">
    <property type="component" value="Unassembled WGS sequence"/>
</dbReference>
<evidence type="ECO:0000256" key="8">
    <source>
        <dbReference type="SAM" id="SignalP"/>
    </source>
</evidence>
<keyword evidence="5" id="KW-0812">Transmembrane</keyword>